<evidence type="ECO:0000313" key="3">
    <source>
        <dbReference type="Proteomes" id="UP000643207"/>
    </source>
</evidence>
<evidence type="ECO:0000259" key="1">
    <source>
        <dbReference type="Pfam" id="PF08909"/>
    </source>
</evidence>
<keyword evidence="3" id="KW-1185">Reference proteome</keyword>
<protein>
    <submittedName>
        <fullName evidence="2">DUF1854 domain-containing protein</fullName>
    </submittedName>
</protein>
<accession>A0A9X1BQL8</accession>
<dbReference type="AlphaFoldDB" id="A0A9X1BQL8"/>
<feature type="domain" description="DUF1854" evidence="1">
    <location>
        <begin position="33"/>
        <end position="159"/>
    </location>
</feature>
<sequence>MSPAATPAGLDLHRDAFGRLMLRPADGREACAVVPVRAFPLTAPDEGLSLVGPDGHEAAWIERLAALPEGPRALIEAELREREFRPELTRLVAVSSFSTPSTWTVETDRGPFSLVLKGEEDIRRLTDGSLLISDSHGLCLRVPQPRRLDRASRRLLDRFL</sequence>
<reference evidence="2 3" key="1">
    <citation type="submission" date="2021-01" db="EMBL/GenBank/DDBJ databases">
        <title>Piscinibacter sp. Jin2 Genome sequencing and assembly.</title>
        <authorList>
            <person name="Kim I."/>
        </authorList>
    </citation>
    <scope>NUCLEOTIDE SEQUENCE [LARGE SCALE GENOMIC DNA]</scope>
    <source>
        <strain evidence="2 3">Jin2</strain>
    </source>
</reference>
<dbReference type="EMBL" id="JAERRA010000001">
    <property type="protein sequence ID" value="MBL0718999.1"/>
    <property type="molecule type" value="Genomic_DNA"/>
</dbReference>
<organism evidence="2 3">
    <name type="scientific">Aquariibacter lacus</name>
    <dbReference type="NCBI Taxonomy" id="2801332"/>
    <lineage>
        <taxon>Bacteria</taxon>
        <taxon>Pseudomonadati</taxon>
        <taxon>Pseudomonadota</taxon>
        <taxon>Betaproteobacteria</taxon>
        <taxon>Burkholderiales</taxon>
        <taxon>Sphaerotilaceae</taxon>
        <taxon>Aquariibacter</taxon>
    </lineage>
</organism>
<comment type="caution">
    <text evidence="2">The sequence shown here is derived from an EMBL/GenBank/DDBJ whole genome shotgun (WGS) entry which is preliminary data.</text>
</comment>
<gene>
    <name evidence="2" type="ORF">JI742_03755</name>
</gene>
<dbReference type="InterPro" id="IPR015005">
    <property type="entry name" value="DUF1854"/>
</dbReference>
<proteinExistence type="predicted"/>
<evidence type="ECO:0000313" key="2">
    <source>
        <dbReference type="EMBL" id="MBL0718999.1"/>
    </source>
</evidence>
<dbReference type="Pfam" id="PF08909">
    <property type="entry name" value="DUF1854"/>
    <property type="match status" value="1"/>
</dbReference>
<dbReference type="Proteomes" id="UP000643207">
    <property type="component" value="Unassembled WGS sequence"/>
</dbReference>
<name>A0A9X1BQL8_9BURK</name>
<dbReference type="RefSeq" id="WP_201824097.1">
    <property type="nucleotide sequence ID" value="NZ_JAERRA010000001.1"/>
</dbReference>